<dbReference type="Pfam" id="PF13597">
    <property type="entry name" value="NRDD"/>
    <property type="match status" value="1"/>
</dbReference>
<dbReference type="AlphaFoldDB" id="A0A0G0MSJ7"/>
<name>A0A0G0MSJ7_9BACT</name>
<organism evidence="1 2">
    <name type="scientific">candidate division WS6 bacterium GW2011_GWF2_39_15</name>
    <dbReference type="NCBI Taxonomy" id="1619100"/>
    <lineage>
        <taxon>Bacteria</taxon>
        <taxon>Candidatus Dojkabacteria</taxon>
    </lineage>
</organism>
<proteinExistence type="predicted"/>
<dbReference type="InterPro" id="IPR012833">
    <property type="entry name" value="NrdD"/>
</dbReference>
<comment type="caution">
    <text evidence="1">The sequence shown here is derived from an EMBL/GenBank/DDBJ whole genome shotgun (WGS) entry which is preliminary data.</text>
</comment>
<dbReference type="Proteomes" id="UP000034799">
    <property type="component" value="Unassembled WGS sequence"/>
</dbReference>
<evidence type="ECO:0000313" key="1">
    <source>
        <dbReference type="EMBL" id="KKR06113.1"/>
    </source>
</evidence>
<dbReference type="GO" id="GO:0008998">
    <property type="term" value="F:ribonucleoside-triphosphate reductase (thioredoxin) activity"/>
    <property type="evidence" value="ECO:0007669"/>
    <property type="project" value="InterPro"/>
</dbReference>
<protein>
    <submittedName>
        <fullName evidence="1">Uncharacterized protein</fullName>
    </submittedName>
</protein>
<dbReference type="GO" id="GO:0006260">
    <property type="term" value="P:DNA replication"/>
    <property type="evidence" value="ECO:0007669"/>
    <property type="project" value="InterPro"/>
</dbReference>
<dbReference type="STRING" id="1619100.UT34_C0001G0153"/>
<accession>A0A0G0MSJ7</accession>
<dbReference type="EMBL" id="LBWK01000001">
    <property type="protein sequence ID" value="KKR06113.1"/>
    <property type="molecule type" value="Genomic_DNA"/>
</dbReference>
<evidence type="ECO:0000313" key="2">
    <source>
        <dbReference type="Proteomes" id="UP000034799"/>
    </source>
</evidence>
<reference evidence="1 2" key="1">
    <citation type="journal article" date="2015" name="Nature">
        <title>rRNA introns, odd ribosomes, and small enigmatic genomes across a large radiation of phyla.</title>
        <authorList>
            <person name="Brown C.T."/>
            <person name="Hug L.A."/>
            <person name="Thomas B.C."/>
            <person name="Sharon I."/>
            <person name="Castelle C.J."/>
            <person name="Singh A."/>
            <person name="Wilkins M.J."/>
            <person name="Williams K.H."/>
            <person name="Banfield J.F."/>
        </authorList>
    </citation>
    <scope>NUCLEOTIDE SEQUENCE [LARGE SCALE GENOMIC DNA]</scope>
</reference>
<sequence>MTKVVRRQKCEVYSRVVGYIRPVQQWNKGKQAEFVDRKVYVVNGKKC</sequence>
<gene>
    <name evidence="1" type="ORF">UT34_C0001G0153</name>
</gene>